<keyword evidence="5 9" id="KW-0507">mRNA processing</keyword>
<feature type="region of interest" description="Disordered" evidence="10">
    <location>
        <begin position="208"/>
        <end position="245"/>
    </location>
</feature>
<evidence type="ECO:0000256" key="3">
    <source>
        <dbReference type="ARBA" id="ARBA00010028"/>
    </source>
</evidence>
<evidence type="ECO:0000256" key="5">
    <source>
        <dbReference type="ARBA" id="ARBA00022664"/>
    </source>
</evidence>
<dbReference type="Proteomes" id="UP000799778">
    <property type="component" value="Unassembled WGS sequence"/>
</dbReference>
<comment type="similarity">
    <text evidence="3 9">Belongs to the SYF2 family.</text>
</comment>
<proteinExistence type="inferred from homology"/>
<accession>A0A6A5Y051</accession>
<dbReference type="GO" id="GO:0071013">
    <property type="term" value="C:catalytic step 2 spliceosome"/>
    <property type="evidence" value="ECO:0007669"/>
    <property type="project" value="TreeGrafter"/>
</dbReference>
<evidence type="ECO:0000256" key="10">
    <source>
        <dbReference type="SAM" id="MobiDB-lite"/>
    </source>
</evidence>
<comment type="subcellular location">
    <subcellularLocation>
        <location evidence="2 9">Nucleus</location>
    </subcellularLocation>
</comment>
<evidence type="ECO:0000256" key="2">
    <source>
        <dbReference type="ARBA" id="ARBA00004123"/>
    </source>
</evidence>
<dbReference type="PANTHER" id="PTHR13264:SF5">
    <property type="entry name" value="PRE-MRNA-SPLICING FACTOR SYF2"/>
    <property type="match status" value="1"/>
</dbReference>
<comment type="subunit">
    <text evidence="9">May be part of a spliceosome complex.</text>
</comment>
<dbReference type="InterPro" id="IPR013260">
    <property type="entry name" value="mRNA_splic_SYF2"/>
</dbReference>
<keyword evidence="12" id="KW-1185">Reference proteome</keyword>
<evidence type="ECO:0000313" key="11">
    <source>
        <dbReference type="EMBL" id="KAF2018553.1"/>
    </source>
</evidence>
<dbReference type="GO" id="GO:0000974">
    <property type="term" value="C:Prp19 complex"/>
    <property type="evidence" value="ECO:0007669"/>
    <property type="project" value="TreeGrafter"/>
</dbReference>
<keyword evidence="7 9" id="KW-0508">mRNA splicing</keyword>
<dbReference type="AlphaFoldDB" id="A0A6A5Y051"/>
<feature type="compositionally biased region" description="Basic and acidic residues" evidence="10">
    <location>
        <begin position="208"/>
        <end position="221"/>
    </location>
</feature>
<feature type="region of interest" description="Disordered" evidence="10">
    <location>
        <begin position="82"/>
        <end position="177"/>
    </location>
</feature>
<keyword evidence="6 9" id="KW-0747">Spliceosome</keyword>
<protein>
    <recommendedName>
        <fullName evidence="4 9">Pre-mRNA-splicing factor SYF2</fullName>
    </recommendedName>
</protein>
<feature type="compositionally biased region" description="Basic and acidic residues" evidence="10">
    <location>
        <begin position="149"/>
        <end position="164"/>
    </location>
</feature>
<name>A0A6A5Y051_9PLEO</name>
<feature type="compositionally biased region" description="Basic and acidic residues" evidence="10">
    <location>
        <begin position="233"/>
        <end position="245"/>
    </location>
</feature>
<keyword evidence="8 9" id="KW-0539">Nucleus</keyword>
<dbReference type="Pfam" id="PF08231">
    <property type="entry name" value="SYF2"/>
    <property type="match status" value="1"/>
</dbReference>
<dbReference type="RefSeq" id="XP_033386892.1">
    <property type="nucleotide sequence ID" value="XM_033526892.1"/>
</dbReference>
<gene>
    <name evidence="11" type="ORF">BU24DRAFT_418077</name>
</gene>
<evidence type="ECO:0000256" key="7">
    <source>
        <dbReference type="ARBA" id="ARBA00023187"/>
    </source>
</evidence>
<dbReference type="OrthoDB" id="199717at2759"/>
<dbReference type="GO" id="GO:0000398">
    <property type="term" value="P:mRNA splicing, via spliceosome"/>
    <property type="evidence" value="ECO:0007669"/>
    <property type="project" value="UniProtKB-UniRule"/>
</dbReference>
<evidence type="ECO:0000256" key="4">
    <source>
        <dbReference type="ARBA" id="ARBA00014745"/>
    </source>
</evidence>
<sequence>MADSAGSDSAAPLSELPLEKLEPNTTSPPVKSPRPHVDDLATSILSHDDTPAPAVQDQKASLAARMARFKSLRSVKIAAKKETREVGALEPKQDQVEEDQQQRKLEEKRARAQFKLEKMNDPDGRKQAFDYTAEESQQWDKRTTRKRKNREDNAFNNHEREANKTYKRQVRRMDDANRERYQLQKAEKIQEHLDKGWLQLLEDENGEKFVYDPKTGKRNEPAEEEYQPNHHKPSAEDIDRAVDDEVRRERARLEARAKRMANQDDGGDVTAINEKNKQFNNKLARFYNKFTTETRENFERGTAI</sequence>
<evidence type="ECO:0000256" key="1">
    <source>
        <dbReference type="ARBA" id="ARBA00003777"/>
    </source>
</evidence>
<evidence type="ECO:0000256" key="9">
    <source>
        <dbReference type="RuleBase" id="RU367148"/>
    </source>
</evidence>
<feature type="compositionally biased region" description="Basic and acidic residues" evidence="10">
    <location>
        <begin position="82"/>
        <end position="128"/>
    </location>
</feature>
<evidence type="ECO:0000256" key="8">
    <source>
        <dbReference type="ARBA" id="ARBA00023242"/>
    </source>
</evidence>
<feature type="region of interest" description="Disordered" evidence="10">
    <location>
        <begin position="1"/>
        <end position="59"/>
    </location>
</feature>
<dbReference type="GeneID" id="54284289"/>
<evidence type="ECO:0000313" key="12">
    <source>
        <dbReference type="Proteomes" id="UP000799778"/>
    </source>
</evidence>
<dbReference type="EMBL" id="ML978067">
    <property type="protein sequence ID" value="KAF2018553.1"/>
    <property type="molecule type" value="Genomic_DNA"/>
</dbReference>
<organism evidence="11 12">
    <name type="scientific">Aaosphaeria arxii CBS 175.79</name>
    <dbReference type="NCBI Taxonomy" id="1450172"/>
    <lineage>
        <taxon>Eukaryota</taxon>
        <taxon>Fungi</taxon>
        <taxon>Dikarya</taxon>
        <taxon>Ascomycota</taxon>
        <taxon>Pezizomycotina</taxon>
        <taxon>Dothideomycetes</taxon>
        <taxon>Pleosporomycetidae</taxon>
        <taxon>Pleosporales</taxon>
        <taxon>Pleosporales incertae sedis</taxon>
        <taxon>Aaosphaeria</taxon>
    </lineage>
</organism>
<dbReference type="GO" id="GO:0071014">
    <property type="term" value="C:post-mRNA release spliceosomal complex"/>
    <property type="evidence" value="ECO:0007669"/>
    <property type="project" value="TreeGrafter"/>
</dbReference>
<evidence type="ECO:0000256" key="6">
    <source>
        <dbReference type="ARBA" id="ARBA00022728"/>
    </source>
</evidence>
<reference evidence="11" key="1">
    <citation type="journal article" date="2020" name="Stud. Mycol.">
        <title>101 Dothideomycetes genomes: a test case for predicting lifestyles and emergence of pathogens.</title>
        <authorList>
            <person name="Haridas S."/>
            <person name="Albert R."/>
            <person name="Binder M."/>
            <person name="Bloem J."/>
            <person name="Labutti K."/>
            <person name="Salamov A."/>
            <person name="Andreopoulos B."/>
            <person name="Baker S."/>
            <person name="Barry K."/>
            <person name="Bills G."/>
            <person name="Bluhm B."/>
            <person name="Cannon C."/>
            <person name="Castanera R."/>
            <person name="Culley D."/>
            <person name="Daum C."/>
            <person name="Ezra D."/>
            <person name="Gonzalez J."/>
            <person name="Henrissat B."/>
            <person name="Kuo A."/>
            <person name="Liang C."/>
            <person name="Lipzen A."/>
            <person name="Lutzoni F."/>
            <person name="Magnuson J."/>
            <person name="Mondo S."/>
            <person name="Nolan M."/>
            <person name="Ohm R."/>
            <person name="Pangilinan J."/>
            <person name="Park H.-J."/>
            <person name="Ramirez L."/>
            <person name="Alfaro M."/>
            <person name="Sun H."/>
            <person name="Tritt A."/>
            <person name="Yoshinaga Y."/>
            <person name="Zwiers L.-H."/>
            <person name="Turgeon B."/>
            <person name="Goodwin S."/>
            <person name="Spatafora J."/>
            <person name="Crous P."/>
            <person name="Grigoriev I."/>
        </authorList>
    </citation>
    <scope>NUCLEOTIDE SEQUENCE</scope>
    <source>
        <strain evidence="11">CBS 175.79</strain>
    </source>
</reference>
<dbReference type="PANTHER" id="PTHR13264">
    <property type="entry name" value="GCIP-INTERACTING PROTEIN P29"/>
    <property type="match status" value="1"/>
</dbReference>
<comment type="function">
    <text evidence="1 9">Involved in pre-mRNA splicing.</text>
</comment>